<dbReference type="Proteomes" id="UP001501074">
    <property type="component" value="Unassembled WGS sequence"/>
</dbReference>
<dbReference type="RefSeq" id="WP_231484552.1">
    <property type="nucleotide sequence ID" value="NZ_BAAAZO010000010.1"/>
</dbReference>
<comment type="similarity">
    <text evidence="1">Belongs to the iron/ascorbate-dependent oxidoreductase family.</text>
</comment>
<name>A0ABP7AAK8_9ACTN</name>
<keyword evidence="4" id="KW-1185">Reference proteome</keyword>
<comment type="caution">
    <text evidence="3">The sequence shown here is derived from an EMBL/GenBank/DDBJ whole genome shotgun (WGS) entry which is preliminary data.</text>
</comment>
<dbReference type="EMBL" id="BAAAZO010000010">
    <property type="protein sequence ID" value="GAA3628299.1"/>
    <property type="molecule type" value="Genomic_DNA"/>
</dbReference>
<proteinExistence type="inferred from homology"/>
<accession>A0ABP7AAK8</accession>
<feature type="domain" description="Fe2OG dioxygenase" evidence="2">
    <location>
        <begin position="122"/>
        <end position="244"/>
    </location>
</feature>
<dbReference type="InterPro" id="IPR005123">
    <property type="entry name" value="Oxoglu/Fe-dep_dioxygenase_dom"/>
</dbReference>
<sequence>MSPESVIDLDRYPLHELDSARGQALLTFCRAALDFEGACQLPGFFRPAAVEALVTEALSKREQAWRTDDEHNVYFEPLTDDDSARSVREHTSKSAVAWDLVDGDSPLRVAYEWDGLTTFLGQALGMESFFRYADPLGAASLMIFDQGDELGWHFDRSPFAVTVMLQPSEKGGEYQYHHHLRSGEDQNEAGVVAALRDEYPGRITLAGTPGALTMFRGQYSLHRVTPLTSDQTRINAVLAYSQKPDDTMNALTQKLFYGRTA</sequence>
<keyword evidence="1" id="KW-0408">Iron</keyword>
<organism evidence="3 4">
    <name type="scientific">Kineosporia mesophila</name>
    <dbReference type="NCBI Taxonomy" id="566012"/>
    <lineage>
        <taxon>Bacteria</taxon>
        <taxon>Bacillati</taxon>
        <taxon>Actinomycetota</taxon>
        <taxon>Actinomycetes</taxon>
        <taxon>Kineosporiales</taxon>
        <taxon>Kineosporiaceae</taxon>
        <taxon>Kineosporia</taxon>
    </lineage>
</organism>
<dbReference type="PROSITE" id="PS51471">
    <property type="entry name" value="FE2OG_OXY"/>
    <property type="match status" value="1"/>
</dbReference>
<dbReference type="InterPro" id="IPR056470">
    <property type="entry name" value="BesD/HalB-like"/>
</dbReference>
<dbReference type="Gene3D" id="2.60.120.620">
    <property type="entry name" value="q2cbj1_9rhob like domain"/>
    <property type="match status" value="1"/>
</dbReference>
<dbReference type="SUPFAM" id="SSF51197">
    <property type="entry name" value="Clavaminate synthase-like"/>
    <property type="match status" value="1"/>
</dbReference>
<keyword evidence="1" id="KW-0479">Metal-binding</keyword>
<gene>
    <name evidence="3" type="ORF">GCM10022223_52060</name>
</gene>
<evidence type="ECO:0000313" key="3">
    <source>
        <dbReference type="EMBL" id="GAA3628299.1"/>
    </source>
</evidence>
<protein>
    <recommendedName>
        <fullName evidence="2">Fe2OG dioxygenase domain-containing protein</fullName>
    </recommendedName>
</protein>
<evidence type="ECO:0000259" key="2">
    <source>
        <dbReference type="PROSITE" id="PS51471"/>
    </source>
</evidence>
<evidence type="ECO:0000313" key="4">
    <source>
        <dbReference type="Proteomes" id="UP001501074"/>
    </source>
</evidence>
<keyword evidence="1" id="KW-0560">Oxidoreductase</keyword>
<evidence type="ECO:0000256" key="1">
    <source>
        <dbReference type="RuleBase" id="RU003682"/>
    </source>
</evidence>
<dbReference type="Pfam" id="PF23169">
    <property type="entry name" value="HalD"/>
    <property type="match status" value="1"/>
</dbReference>
<reference evidence="4" key="1">
    <citation type="journal article" date="2019" name="Int. J. Syst. Evol. Microbiol.">
        <title>The Global Catalogue of Microorganisms (GCM) 10K type strain sequencing project: providing services to taxonomists for standard genome sequencing and annotation.</title>
        <authorList>
            <consortium name="The Broad Institute Genomics Platform"/>
            <consortium name="The Broad Institute Genome Sequencing Center for Infectious Disease"/>
            <person name="Wu L."/>
            <person name="Ma J."/>
        </authorList>
    </citation>
    <scope>NUCLEOTIDE SEQUENCE [LARGE SCALE GENOMIC DNA]</scope>
    <source>
        <strain evidence="4">JCM 16902</strain>
    </source>
</reference>